<reference evidence="2" key="1">
    <citation type="journal article" date="2020" name="mSystems">
        <title>Genome- and Community-Level Interaction Insights into Carbon Utilization and Element Cycling Functions of Hydrothermarchaeota in Hydrothermal Sediment.</title>
        <authorList>
            <person name="Zhou Z."/>
            <person name="Liu Y."/>
            <person name="Xu W."/>
            <person name="Pan J."/>
            <person name="Luo Z.H."/>
            <person name="Li M."/>
        </authorList>
    </citation>
    <scope>NUCLEOTIDE SEQUENCE [LARGE SCALE GENOMIC DNA]</scope>
    <source>
        <strain evidence="2">SpSt-339</strain>
    </source>
</reference>
<dbReference type="PANTHER" id="PTHR30006:SF24">
    <property type="entry name" value="SLL0237 PROTEIN"/>
    <property type="match status" value="1"/>
</dbReference>
<evidence type="ECO:0000313" key="2">
    <source>
        <dbReference type="EMBL" id="HEN15816.1"/>
    </source>
</evidence>
<dbReference type="EMBL" id="DSOK01000289">
    <property type="protein sequence ID" value="HEN15816.1"/>
    <property type="molecule type" value="Genomic_DNA"/>
</dbReference>
<organism evidence="2">
    <name type="scientific">Schlesneria paludicola</name>
    <dbReference type="NCBI Taxonomy" id="360056"/>
    <lineage>
        <taxon>Bacteria</taxon>
        <taxon>Pseudomonadati</taxon>
        <taxon>Planctomycetota</taxon>
        <taxon>Planctomycetia</taxon>
        <taxon>Planctomycetales</taxon>
        <taxon>Planctomycetaceae</taxon>
        <taxon>Schlesneria</taxon>
    </lineage>
</organism>
<dbReference type="PANTHER" id="PTHR30006">
    <property type="entry name" value="THIAMINE-BINDING PERIPLASMIC PROTEIN-RELATED"/>
    <property type="match status" value="1"/>
</dbReference>
<dbReference type="Pfam" id="PF13531">
    <property type="entry name" value="SBP_bac_11"/>
    <property type="match status" value="1"/>
</dbReference>
<gene>
    <name evidence="2" type="ORF">ENQ76_10160</name>
</gene>
<protein>
    <submittedName>
        <fullName evidence="2">ABC transporter substrate-binding protein</fullName>
    </submittedName>
</protein>
<name>A0A7C2PAW0_9PLAN</name>
<dbReference type="SUPFAM" id="SSF53850">
    <property type="entry name" value="Periplasmic binding protein-like II"/>
    <property type="match status" value="1"/>
</dbReference>
<sequence length="346" mass="38352">MAKNDAGLPALLALVAALILTALWLSGADPLADAATQPLVVYCAHDAVYSEDVLREFERQTGVRLEIRFDTEATKSLGLVQMIARERNQPRCDVFWNNELLGTLDLQQKGLLLPYRGDGWKRMPEQYRDGDGHWVGFGARMRVWIVNVEQMAGDAESVQSALELETSRVAMAQPMFGTTLTHYAVLAEAWGLPKLQDWHRELRRRGLREVPGNGLVKDLVVAGTCDCGWTDTDDAFLALDAGASVSMLPIEVDGRTIAIPNTVAIIRGTKRVADAQRLVDFLTSRETELRLARSAARQIPLGDIGDERLSEDVERLRVRASDTVDLRPLLAARNAVLEWLRTETAP</sequence>
<accession>A0A7C2PAW0</accession>
<dbReference type="AlphaFoldDB" id="A0A7C2PAW0"/>
<keyword evidence="1" id="KW-0732">Signal</keyword>
<evidence type="ECO:0000256" key="1">
    <source>
        <dbReference type="ARBA" id="ARBA00022729"/>
    </source>
</evidence>
<proteinExistence type="predicted"/>
<dbReference type="Gene3D" id="3.40.190.10">
    <property type="entry name" value="Periplasmic binding protein-like II"/>
    <property type="match status" value="2"/>
</dbReference>
<comment type="caution">
    <text evidence="2">The sequence shown here is derived from an EMBL/GenBank/DDBJ whole genome shotgun (WGS) entry which is preliminary data.</text>
</comment>